<protein>
    <submittedName>
        <fullName evidence="2">Uncharacterized protein</fullName>
    </submittedName>
</protein>
<dbReference type="EMBL" id="JAFDVH010000022">
    <property type="protein sequence ID" value="KAG7457151.1"/>
    <property type="molecule type" value="Genomic_DNA"/>
</dbReference>
<keyword evidence="3" id="KW-1185">Reference proteome</keyword>
<proteinExistence type="predicted"/>
<evidence type="ECO:0000313" key="3">
    <source>
        <dbReference type="Proteomes" id="UP001046870"/>
    </source>
</evidence>
<dbReference type="AlphaFoldDB" id="A0A9D3SXN4"/>
<evidence type="ECO:0000256" key="1">
    <source>
        <dbReference type="SAM" id="MobiDB-lite"/>
    </source>
</evidence>
<comment type="caution">
    <text evidence="2">The sequence shown here is derived from an EMBL/GenBank/DDBJ whole genome shotgun (WGS) entry which is preliminary data.</text>
</comment>
<name>A0A9D3SXN4_MEGAT</name>
<dbReference type="Proteomes" id="UP001046870">
    <property type="component" value="Chromosome 22"/>
</dbReference>
<feature type="region of interest" description="Disordered" evidence="1">
    <location>
        <begin position="1"/>
        <end position="27"/>
    </location>
</feature>
<organism evidence="2 3">
    <name type="scientific">Megalops atlanticus</name>
    <name type="common">Tarpon</name>
    <name type="synonym">Clupea gigantea</name>
    <dbReference type="NCBI Taxonomy" id="7932"/>
    <lineage>
        <taxon>Eukaryota</taxon>
        <taxon>Metazoa</taxon>
        <taxon>Chordata</taxon>
        <taxon>Craniata</taxon>
        <taxon>Vertebrata</taxon>
        <taxon>Euteleostomi</taxon>
        <taxon>Actinopterygii</taxon>
        <taxon>Neopterygii</taxon>
        <taxon>Teleostei</taxon>
        <taxon>Elopiformes</taxon>
        <taxon>Megalopidae</taxon>
        <taxon>Megalops</taxon>
    </lineage>
</organism>
<reference evidence="2" key="1">
    <citation type="submission" date="2021-01" db="EMBL/GenBank/DDBJ databases">
        <authorList>
            <person name="Zahm M."/>
            <person name="Roques C."/>
            <person name="Cabau C."/>
            <person name="Klopp C."/>
            <person name="Donnadieu C."/>
            <person name="Jouanno E."/>
            <person name="Lampietro C."/>
            <person name="Louis A."/>
            <person name="Herpin A."/>
            <person name="Echchiki A."/>
            <person name="Berthelot C."/>
            <person name="Parey E."/>
            <person name="Roest-Crollius H."/>
            <person name="Braasch I."/>
            <person name="Postlethwait J."/>
            <person name="Bobe J."/>
            <person name="Montfort J."/>
            <person name="Bouchez O."/>
            <person name="Begum T."/>
            <person name="Mejri S."/>
            <person name="Adams A."/>
            <person name="Chen W.-J."/>
            <person name="Guiguen Y."/>
        </authorList>
    </citation>
    <scope>NUCLEOTIDE SEQUENCE</scope>
    <source>
        <strain evidence="2">YG-15Mar2019-1</strain>
        <tissue evidence="2">Brain</tissue>
    </source>
</reference>
<dbReference type="OrthoDB" id="8882556at2759"/>
<accession>A0A9D3SXN4</accession>
<gene>
    <name evidence="2" type="ORF">MATL_G00243520</name>
</gene>
<evidence type="ECO:0000313" key="2">
    <source>
        <dbReference type="EMBL" id="KAG7457151.1"/>
    </source>
</evidence>
<sequence length="150" mass="17365">MEDNNNNNVRSTSTVAEGTDPNADGEVNSHYLEGGLDEVQMHLTCLPERYMRAKFTLSAYILCWTILKLCQGLRRSPAMQQVRQPFPSTPLVWFVCHILFLRSARAAEKNRVWLFSALGPEDEFITYWLYTNRHLLSVPDESREEARRSK</sequence>